<evidence type="ECO:0000313" key="1">
    <source>
        <dbReference type="EMBL" id="CAH0374141.1"/>
    </source>
</evidence>
<dbReference type="EMBL" id="CAKKNE010000004">
    <property type="protein sequence ID" value="CAH0374141.1"/>
    <property type="molecule type" value="Genomic_DNA"/>
</dbReference>
<dbReference type="Proteomes" id="UP000789595">
    <property type="component" value="Unassembled WGS sequence"/>
</dbReference>
<evidence type="ECO:0000313" key="2">
    <source>
        <dbReference type="Proteomes" id="UP000789595"/>
    </source>
</evidence>
<name>A0A8J2X4E6_9STRA</name>
<proteinExistence type="predicted"/>
<dbReference type="OrthoDB" id="408554at2759"/>
<gene>
    <name evidence="1" type="ORF">PECAL_4P14090</name>
</gene>
<comment type="caution">
    <text evidence="1">The sequence shown here is derived from an EMBL/GenBank/DDBJ whole genome shotgun (WGS) entry which is preliminary data.</text>
</comment>
<keyword evidence="2" id="KW-1185">Reference proteome</keyword>
<accession>A0A8J2X4E6</accession>
<sequence>MAAQLAAAGLTPKFADLVNMNRPKPQDNAQFAAWYTFSHSGGEFEVCLRPGGVFYSPQYAAASRWCVLPNGSSIAISWGRFGDYKLDVTDAVLRELSGARWADNAACTGPNDWRRMKAIRPLSPVELKLLSPTGGGTEWSFEYASGRFAVQFRGDGYNHFSCHSYPAHSHWSLSGDELTINWGQYGTYVMKFTSETTAEGSLKGKPADWRRMKYVRDLDAVEASETCGHDHDHH</sequence>
<protein>
    <submittedName>
        <fullName evidence="1">Uncharacterized protein</fullName>
    </submittedName>
</protein>
<dbReference type="AlphaFoldDB" id="A0A8J2X4E6"/>
<organism evidence="1 2">
    <name type="scientific">Pelagomonas calceolata</name>
    <dbReference type="NCBI Taxonomy" id="35677"/>
    <lineage>
        <taxon>Eukaryota</taxon>
        <taxon>Sar</taxon>
        <taxon>Stramenopiles</taxon>
        <taxon>Ochrophyta</taxon>
        <taxon>Pelagophyceae</taxon>
        <taxon>Pelagomonadales</taxon>
        <taxon>Pelagomonadaceae</taxon>
        <taxon>Pelagomonas</taxon>
    </lineage>
</organism>
<reference evidence="1" key="1">
    <citation type="submission" date="2021-11" db="EMBL/GenBank/DDBJ databases">
        <authorList>
            <consortium name="Genoscope - CEA"/>
            <person name="William W."/>
        </authorList>
    </citation>
    <scope>NUCLEOTIDE SEQUENCE</scope>
</reference>